<organism evidence="2 3">
    <name type="scientific">Akanthomyces lecanii RCEF 1005</name>
    <dbReference type="NCBI Taxonomy" id="1081108"/>
    <lineage>
        <taxon>Eukaryota</taxon>
        <taxon>Fungi</taxon>
        <taxon>Dikarya</taxon>
        <taxon>Ascomycota</taxon>
        <taxon>Pezizomycotina</taxon>
        <taxon>Sordariomycetes</taxon>
        <taxon>Hypocreomycetidae</taxon>
        <taxon>Hypocreales</taxon>
        <taxon>Cordycipitaceae</taxon>
        <taxon>Akanthomyces</taxon>
        <taxon>Cordyceps confragosa</taxon>
    </lineage>
</organism>
<dbReference type="OrthoDB" id="4870640at2759"/>
<evidence type="ECO:0000313" key="3">
    <source>
        <dbReference type="Proteomes" id="UP000076881"/>
    </source>
</evidence>
<proteinExistence type="predicted"/>
<feature type="region of interest" description="Disordered" evidence="1">
    <location>
        <begin position="74"/>
        <end position="101"/>
    </location>
</feature>
<reference evidence="2 3" key="1">
    <citation type="journal article" date="2016" name="Genome Biol. Evol.">
        <title>Divergent and convergent evolution of fungal pathogenicity.</title>
        <authorList>
            <person name="Shang Y."/>
            <person name="Xiao G."/>
            <person name="Zheng P."/>
            <person name="Cen K."/>
            <person name="Zhan S."/>
            <person name="Wang C."/>
        </authorList>
    </citation>
    <scope>NUCLEOTIDE SEQUENCE [LARGE SCALE GENOMIC DNA]</scope>
    <source>
        <strain evidence="2 3">RCEF 1005</strain>
    </source>
</reference>
<name>A0A168BDV1_CORDF</name>
<keyword evidence="3" id="KW-1185">Reference proteome</keyword>
<sequence length="101" mass="10437">MADSHIYSSCLAAEDVARGACIVAWPADEPYTEPTSVAHSPRQARFYAGANSATNNNSSAFQASTSCPSLASCTSISQDGRSKSSISLPSNSSRTSSDVSV</sequence>
<feature type="compositionally biased region" description="Low complexity" evidence="1">
    <location>
        <begin position="83"/>
        <end position="101"/>
    </location>
</feature>
<protein>
    <submittedName>
        <fullName evidence="2">Uncharacterized protein</fullName>
    </submittedName>
</protein>
<comment type="caution">
    <text evidence="2">The sequence shown here is derived from an EMBL/GenBank/DDBJ whole genome shotgun (WGS) entry which is preliminary data.</text>
</comment>
<gene>
    <name evidence="2" type="ORF">LEL_09802</name>
</gene>
<evidence type="ECO:0000256" key="1">
    <source>
        <dbReference type="SAM" id="MobiDB-lite"/>
    </source>
</evidence>
<evidence type="ECO:0000313" key="2">
    <source>
        <dbReference type="EMBL" id="OAA69986.1"/>
    </source>
</evidence>
<accession>A0A168BDV1</accession>
<dbReference type="AlphaFoldDB" id="A0A168BDV1"/>
<dbReference type="EMBL" id="AZHF01000010">
    <property type="protein sequence ID" value="OAA69986.1"/>
    <property type="molecule type" value="Genomic_DNA"/>
</dbReference>
<dbReference type="Proteomes" id="UP000076881">
    <property type="component" value="Unassembled WGS sequence"/>
</dbReference>